<protein>
    <submittedName>
        <fullName evidence="2">Uncharacterized protein</fullName>
    </submittedName>
</protein>
<evidence type="ECO:0000313" key="2">
    <source>
        <dbReference type="WBParaSite" id="nRc.2.0.1.t21436-RA"/>
    </source>
</evidence>
<dbReference type="AlphaFoldDB" id="A0A915J4T9"/>
<dbReference type="WBParaSite" id="nRc.2.0.1.t21436-RA">
    <property type="protein sequence ID" value="nRc.2.0.1.t21436-RA"/>
    <property type="gene ID" value="nRc.2.0.1.g21436"/>
</dbReference>
<accession>A0A915J4T9</accession>
<proteinExistence type="predicted"/>
<reference evidence="2" key="1">
    <citation type="submission" date="2022-11" db="UniProtKB">
        <authorList>
            <consortium name="WormBaseParasite"/>
        </authorList>
    </citation>
    <scope>IDENTIFICATION</scope>
</reference>
<dbReference type="Proteomes" id="UP000887565">
    <property type="component" value="Unplaced"/>
</dbReference>
<keyword evidence="1" id="KW-1185">Reference proteome</keyword>
<organism evidence="1 2">
    <name type="scientific">Romanomermis culicivorax</name>
    <name type="common">Nematode worm</name>
    <dbReference type="NCBI Taxonomy" id="13658"/>
    <lineage>
        <taxon>Eukaryota</taxon>
        <taxon>Metazoa</taxon>
        <taxon>Ecdysozoa</taxon>
        <taxon>Nematoda</taxon>
        <taxon>Enoplea</taxon>
        <taxon>Dorylaimia</taxon>
        <taxon>Mermithida</taxon>
        <taxon>Mermithoidea</taxon>
        <taxon>Mermithidae</taxon>
        <taxon>Romanomermis</taxon>
    </lineage>
</organism>
<evidence type="ECO:0000313" key="1">
    <source>
        <dbReference type="Proteomes" id="UP000887565"/>
    </source>
</evidence>
<dbReference type="Gene3D" id="1.20.930.80">
    <property type="match status" value="1"/>
</dbReference>
<sequence length="78" mass="8787">MNLGKTVKQSKIKRRLTAVDNNGGRDFGDALYLKHNLQFYSEIPIDRISLSEVGILAVERQKALRCVESAGQLYPKHS</sequence>
<name>A0A915J4T9_ROMCU</name>